<proteinExistence type="predicted"/>
<sequence length="366" mass="38248">MTQDRRNLGWVAALTLAVTLGLPGAGWAQGAADLARATLSRVPQAVLNGAEGPIVMGVGNGDAVRWIAVNGAQRGVNPNTPNLFAALRSASPHQAEVIATHGADALRASSGLNPGDWIDTFEVQAGPIRLGGMEIHPDSSMRLRGALFSNDFELGDRWGQIVMWRGDTDYATDADWVDPANPFGGDMGMATRFAFSDDRMIWATGWPTLDMALSPSGASLATLPQVEALLSAVARAGNLGVAASVRIWLRNGAELPVTGAEAGPVEGLLMADAAARQSENAAMVLLLSPGTPTEGLEARLAEAWPILHDGPSDAAPEITVSGGDRPTITVTLRGDWGEDGAATNAAYLTLESALRTGRLGYLLSRR</sequence>
<protein>
    <submittedName>
        <fullName evidence="1">Uncharacterized protein</fullName>
    </submittedName>
</protein>
<accession>W8S9K2</accession>
<dbReference type="EMBL" id="CP004372">
    <property type="protein sequence ID" value="AHM05686.1"/>
    <property type="molecule type" value="Genomic_DNA"/>
</dbReference>
<name>W8S9K2_9RHOB</name>
<evidence type="ECO:0000313" key="1">
    <source>
        <dbReference type="EMBL" id="AHM05686.1"/>
    </source>
</evidence>
<keyword evidence="2" id="KW-1185">Reference proteome</keyword>
<reference evidence="1 2" key="1">
    <citation type="submission" date="2013-03" db="EMBL/GenBank/DDBJ databases">
        <authorList>
            <person name="Fiebig A."/>
            <person name="Goeker M."/>
            <person name="Klenk H.-P.P."/>
        </authorList>
    </citation>
    <scope>NUCLEOTIDE SEQUENCE [LARGE SCALE GENOMIC DNA]</scope>
    <source>
        <strain evidence="2">DSM 19469</strain>
    </source>
</reference>
<organism evidence="1 2">
    <name type="scientific">Roseicyclus elongatus DSM 19469</name>
    <dbReference type="NCBI Taxonomy" id="1294273"/>
    <lineage>
        <taxon>Bacteria</taxon>
        <taxon>Pseudomonadati</taxon>
        <taxon>Pseudomonadota</taxon>
        <taxon>Alphaproteobacteria</taxon>
        <taxon>Rhodobacterales</taxon>
        <taxon>Roseobacteraceae</taxon>
        <taxon>Roseicyclus</taxon>
    </lineage>
</organism>
<dbReference type="RefSeq" id="WP_025313305.1">
    <property type="nucleotide sequence ID" value="NZ_CP004372.1"/>
</dbReference>
<dbReference type="Proteomes" id="UP000019593">
    <property type="component" value="Chromosome"/>
</dbReference>
<dbReference type="KEGG" id="red:roselon_03428"/>
<dbReference type="AlphaFoldDB" id="W8S9K2"/>
<dbReference type="eggNOG" id="ENOG5033I0A">
    <property type="taxonomic scope" value="Bacteria"/>
</dbReference>
<dbReference type="OrthoDB" id="7824711at2"/>
<evidence type="ECO:0000313" key="2">
    <source>
        <dbReference type="Proteomes" id="UP000019593"/>
    </source>
</evidence>
<dbReference type="HOGENOM" id="CLU_756221_0_0_5"/>
<gene>
    <name evidence="1" type="ORF">roselon_03428</name>
</gene>